<evidence type="ECO:0000256" key="5">
    <source>
        <dbReference type="ARBA" id="ARBA00022695"/>
    </source>
</evidence>
<keyword evidence="8" id="KW-0547">Nucleotide-binding</keyword>
<dbReference type="RefSeq" id="WP_059062011.1">
    <property type="nucleotide sequence ID" value="NZ_LN879502.1"/>
</dbReference>
<keyword evidence="6" id="KW-0540">Nuclease</keyword>
<keyword evidence="15" id="KW-0233">DNA recombination</keyword>
<evidence type="ECO:0000256" key="18">
    <source>
        <dbReference type="ARBA" id="ARBA00023268"/>
    </source>
</evidence>
<dbReference type="PANTHER" id="PTHR42705:SF2">
    <property type="entry name" value="BIFUNCTIONAL NON-HOMOLOGOUS END JOINING PROTEIN LIGD"/>
    <property type="match status" value="1"/>
</dbReference>
<keyword evidence="11" id="KW-0269">Exonuclease</keyword>
<comment type="catalytic activity">
    <reaction evidence="20">
        <text>ATP + (deoxyribonucleotide)n-3'-hydroxyl + 5'-phospho-(deoxyribonucleotide)m = (deoxyribonucleotide)n+m + AMP + diphosphate.</text>
        <dbReference type="EC" id="6.5.1.1"/>
    </reaction>
</comment>
<evidence type="ECO:0000256" key="12">
    <source>
        <dbReference type="ARBA" id="ARBA00022840"/>
    </source>
</evidence>
<evidence type="ECO:0000313" key="23">
    <source>
        <dbReference type="Proteomes" id="UP000069902"/>
    </source>
</evidence>
<keyword evidence="3 22" id="KW-0436">Ligase</keyword>
<keyword evidence="9" id="KW-0227">DNA damage</keyword>
<dbReference type="EC" id="6.5.1.1" evidence="2"/>
<reference evidence="23" key="1">
    <citation type="submission" date="2015-09" db="EMBL/GenBank/DDBJ databases">
        <authorList>
            <person name="Bertelli C."/>
        </authorList>
    </citation>
    <scope>NUCLEOTIDE SEQUENCE [LARGE SCALE GENOMIC DNA]</scope>
    <source>
        <strain evidence="23">KNic</strain>
    </source>
</reference>
<dbReference type="GO" id="GO:0006281">
    <property type="term" value="P:DNA repair"/>
    <property type="evidence" value="ECO:0007669"/>
    <property type="project" value="UniProtKB-KW"/>
</dbReference>
<dbReference type="GO" id="GO:0005524">
    <property type="term" value="F:ATP binding"/>
    <property type="evidence" value="ECO:0007669"/>
    <property type="project" value="UniProtKB-KW"/>
</dbReference>
<evidence type="ECO:0000256" key="7">
    <source>
        <dbReference type="ARBA" id="ARBA00022723"/>
    </source>
</evidence>
<evidence type="ECO:0000256" key="4">
    <source>
        <dbReference type="ARBA" id="ARBA00022679"/>
    </source>
</evidence>
<keyword evidence="4" id="KW-0808">Transferase</keyword>
<keyword evidence="12" id="KW-0067">ATP-binding</keyword>
<dbReference type="SUPFAM" id="SSF56091">
    <property type="entry name" value="DNA ligase/mRNA capping enzyme, catalytic domain"/>
    <property type="match status" value="1"/>
</dbReference>
<dbReference type="Gene3D" id="3.30.1490.70">
    <property type="match status" value="1"/>
</dbReference>
<evidence type="ECO:0000256" key="15">
    <source>
        <dbReference type="ARBA" id="ARBA00023172"/>
    </source>
</evidence>
<dbReference type="InParanoid" id="A0A0U5JG24"/>
<keyword evidence="17" id="KW-0464">Manganese</keyword>
<evidence type="ECO:0000256" key="19">
    <source>
        <dbReference type="ARBA" id="ARBA00029943"/>
    </source>
</evidence>
<dbReference type="InterPro" id="IPR014143">
    <property type="entry name" value="NHEJ_ligase_prk"/>
</dbReference>
<dbReference type="GO" id="GO:0046872">
    <property type="term" value="F:metal ion binding"/>
    <property type="evidence" value="ECO:0007669"/>
    <property type="project" value="UniProtKB-KW"/>
</dbReference>
<dbReference type="GO" id="GO:0006310">
    <property type="term" value="P:DNA recombination"/>
    <property type="evidence" value="ECO:0007669"/>
    <property type="project" value="UniProtKB-KW"/>
</dbReference>
<dbReference type="CDD" id="cd07906">
    <property type="entry name" value="Adenylation_DNA_ligase_LigD_LigC"/>
    <property type="match status" value="1"/>
</dbReference>
<gene>
    <name evidence="22" type="ORF">PNK_2195</name>
</gene>
<dbReference type="NCBIfam" id="TIGR02776">
    <property type="entry name" value="NHEJ_ligase_prk"/>
    <property type="match status" value="1"/>
</dbReference>
<dbReference type="EMBL" id="LN879502">
    <property type="protein sequence ID" value="CUI17796.1"/>
    <property type="molecule type" value="Genomic_DNA"/>
</dbReference>
<evidence type="ECO:0000256" key="1">
    <source>
        <dbReference type="ARBA" id="ARBA00001936"/>
    </source>
</evidence>
<evidence type="ECO:0000313" key="22">
    <source>
        <dbReference type="EMBL" id="CUI17796.1"/>
    </source>
</evidence>
<evidence type="ECO:0000256" key="2">
    <source>
        <dbReference type="ARBA" id="ARBA00012727"/>
    </source>
</evidence>
<evidence type="ECO:0000256" key="13">
    <source>
        <dbReference type="ARBA" id="ARBA00022932"/>
    </source>
</evidence>
<evidence type="ECO:0000256" key="6">
    <source>
        <dbReference type="ARBA" id="ARBA00022722"/>
    </source>
</evidence>
<dbReference type="Gene3D" id="3.30.470.30">
    <property type="entry name" value="DNA ligase/mRNA capping enzyme"/>
    <property type="match status" value="1"/>
</dbReference>
<dbReference type="CDD" id="cd07971">
    <property type="entry name" value="OBF_DNA_ligase_LigD"/>
    <property type="match status" value="1"/>
</dbReference>
<keyword evidence="10" id="KW-0378">Hydrolase</keyword>
<keyword evidence="13" id="KW-0239">DNA-directed DNA polymerase</keyword>
<dbReference type="InterPro" id="IPR014145">
    <property type="entry name" value="LigD_pol_dom"/>
</dbReference>
<dbReference type="Pfam" id="PF01068">
    <property type="entry name" value="DNA_ligase_A_M"/>
    <property type="match status" value="1"/>
</dbReference>
<evidence type="ECO:0000256" key="9">
    <source>
        <dbReference type="ARBA" id="ARBA00022763"/>
    </source>
</evidence>
<comment type="cofactor">
    <cofactor evidence="1">
        <name>Mn(2+)</name>
        <dbReference type="ChEBI" id="CHEBI:29035"/>
    </cofactor>
</comment>
<evidence type="ECO:0000256" key="8">
    <source>
        <dbReference type="ARBA" id="ARBA00022741"/>
    </source>
</evidence>
<dbReference type="Gene3D" id="2.40.50.140">
    <property type="entry name" value="Nucleic acid-binding proteins"/>
    <property type="match status" value="1"/>
</dbReference>
<dbReference type="SUPFAM" id="SSF50249">
    <property type="entry name" value="Nucleic acid-binding proteins"/>
    <property type="match status" value="1"/>
</dbReference>
<dbReference type="GO" id="GO:0003677">
    <property type="term" value="F:DNA binding"/>
    <property type="evidence" value="ECO:0007669"/>
    <property type="project" value="UniProtKB-KW"/>
</dbReference>
<dbReference type="AlphaFoldDB" id="A0A0U5JG24"/>
<dbReference type="CDD" id="cd04865">
    <property type="entry name" value="LigD_Pol_like_2"/>
    <property type="match status" value="1"/>
</dbReference>
<protein>
    <recommendedName>
        <fullName evidence="2">DNA ligase (ATP)</fullName>
        <ecNumber evidence="2">6.5.1.1</ecNumber>
    </recommendedName>
    <alternativeName>
        <fullName evidence="19">NHEJ DNA polymerase</fullName>
    </alternativeName>
</protein>
<dbReference type="PANTHER" id="PTHR42705">
    <property type="entry name" value="BIFUNCTIONAL NON-HOMOLOGOUS END JOINING PROTEIN LIGD"/>
    <property type="match status" value="1"/>
</dbReference>
<evidence type="ECO:0000256" key="14">
    <source>
        <dbReference type="ARBA" id="ARBA00023125"/>
    </source>
</evidence>
<dbReference type="NCBIfam" id="TIGR02779">
    <property type="entry name" value="NHEJ_ligase_lig"/>
    <property type="match status" value="1"/>
</dbReference>
<dbReference type="Gene3D" id="3.90.920.10">
    <property type="entry name" value="DNA primase, PRIM domain"/>
    <property type="match status" value="1"/>
</dbReference>
<name>A0A0U5JG24_9BACT</name>
<dbReference type="Pfam" id="PF21686">
    <property type="entry name" value="LigD_Prim-Pol"/>
    <property type="match status" value="1"/>
</dbReference>
<dbReference type="InterPro" id="IPR014146">
    <property type="entry name" value="LigD_ligase_dom"/>
</dbReference>
<keyword evidence="23" id="KW-1185">Reference proteome</keyword>
<dbReference type="Pfam" id="PF04679">
    <property type="entry name" value="DNA_ligase_A_C"/>
    <property type="match status" value="1"/>
</dbReference>
<sequence>MPEAIKPMLATLVDEPFDNKDWIFEIKWDGYRTLAYIQKGDVSLLSRNNQSFNTRFSSLVKALRTIEMDAVLDGEIVVLNEDKKPSFQLMQNYQRNQKGMLVYYVFDLLYLQGYDLRDMPLLQRKELLKKLLPKNSQILFCDHVTGKGKAFFQSVLKQGFEGIIAKNAQSVYASGRSRNWLKIKTHQRQEAIICGFTAPRKSRKHFGSLILGVYDGGKLTYVGHTGSGFGEEKLKELYERLQKLAQDKCPFENVPKTNMNPTWAKPKLVCEISFAEWTNDKIMRQAIFIGIREDKSPTEVAFEKEVPTKEVLAESEDHPKVPSLKKKSSPKPLLHLKLTHLDKLYWPQEGYTKGDLIEYYREVSSLILPYLKDRPETLRRYPNGIGETSFYQKELFHAPSWIRTEPIHHEERKIRYLVIDDEESLLYAVNLGCIDLNPFNSRVQSLHQPDYLIIDLDPEDISFDHVLEVAQGVHHVLESWNVPNLCKTSGATGLHIYIPLGARYNYDEARQFGNLIAHVVHQALPKITSIERTPRNRQKKVYLDYLQNRFGQTVAAPYSVRPKPYAPVSTPLKWSEVKAGLQPTDFTIKNAVERFKKLGDLFQPILGKGIDLKKILEKVATGL</sequence>
<evidence type="ECO:0000256" key="16">
    <source>
        <dbReference type="ARBA" id="ARBA00023204"/>
    </source>
</evidence>
<proteinExistence type="predicted"/>
<dbReference type="KEGG" id="pnl:PNK_2195"/>
<evidence type="ECO:0000259" key="21">
    <source>
        <dbReference type="PROSITE" id="PS50160"/>
    </source>
</evidence>
<dbReference type="InterPro" id="IPR012340">
    <property type="entry name" value="NA-bd_OB-fold"/>
</dbReference>
<dbReference type="STRING" id="389348.PNK_2195"/>
<dbReference type="GO" id="GO:0003910">
    <property type="term" value="F:DNA ligase (ATP) activity"/>
    <property type="evidence" value="ECO:0007669"/>
    <property type="project" value="UniProtKB-EC"/>
</dbReference>
<keyword evidence="5" id="KW-0548">Nucleotidyltransferase</keyword>
<dbReference type="InterPro" id="IPR012310">
    <property type="entry name" value="DNA_ligase_ATP-dep_cent"/>
</dbReference>
<evidence type="ECO:0000256" key="11">
    <source>
        <dbReference type="ARBA" id="ARBA00022839"/>
    </source>
</evidence>
<keyword evidence="18" id="KW-0511">Multifunctional enzyme</keyword>
<dbReference type="InterPro" id="IPR052171">
    <property type="entry name" value="NHEJ_LigD"/>
</dbReference>
<dbReference type="PROSITE" id="PS50160">
    <property type="entry name" value="DNA_LIGASE_A3"/>
    <property type="match status" value="1"/>
</dbReference>
<evidence type="ECO:0000256" key="17">
    <source>
        <dbReference type="ARBA" id="ARBA00023211"/>
    </source>
</evidence>
<keyword evidence="16" id="KW-0234">DNA repair</keyword>
<dbReference type="GO" id="GO:0004527">
    <property type="term" value="F:exonuclease activity"/>
    <property type="evidence" value="ECO:0007669"/>
    <property type="project" value="UniProtKB-KW"/>
</dbReference>
<evidence type="ECO:0000256" key="20">
    <source>
        <dbReference type="ARBA" id="ARBA00034003"/>
    </source>
</evidence>
<accession>A0A0U5JG24</accession>
<feature type="domain" description="ATP-dependent DNA ligase family profile" evidence="21">
    <location>
        <begin position="94"/>
        <end position="218"/>
    </location>
</feature>
<keyword evidence="7" id="KW-0479">Metal-binding</keyword>
<dbReference type="Proteomes" id="UP000069902">
    <property type="component" value="Chromosome cPNK"/>
</dbReference>
<keyword evidence="14" id="KW-0238">DNA-binding</keyword>
<dbReference type="GO" id="GO:0003887">
    <property type="term" value="F:DNA-directed DNA polymerase activity"/>
    <property type="evidence" value="ECO:0007669"/>
    <property type="project" value="UniProtKB-KW"/>
</dbReference>
<dbReference type="NCBIfam" id="TIGR02778">
    <property type="entry name" value="ligD_pol"/>
    <property type="match status" value="1"/>
</dbReference>
<organism evidence="22 23">
    <name type="scientific">Candidatus Protochlamydia naegleriophila</name>
    <dbReference type="NCBI Taxonomy" id="389348"/>
    <lineage>
        <taxon>Bacteria</taxon>
        <taxon>Pseudomonadati</taxon>
        <taxon>Chlamydiota</taxon>
        <taxon>Chlamydiia</taxon>
        <taxon>Parachlamydiales</taxon>
        <taxon>Parachlamydiaceae</taxon>
        <taxon>Candidatus Protochlamydia</taxon>
    </lineage>
</organism>
<dbReference type="InterPro" id="IPR012309">
    <property type="entry name" value="DNA_ligase_ATP-dep_C"/>
</dbReference>
<dbReference type="PATRIC" id="fig|389348.3.peg.2467"/>
<evidence type="ECO:0000256" key="10">
    <source>
        <dbReference type="ARBA" id="ARBA00022801"/>
    </source>
</evidence>
<evidence type="ECO:0000256" key="3">
    <source>
        <dbReference type="ARBA" id="ARBA00022598"/>
    </source>
</evidence>